<proteinExistence type="inferred from homology"/>
<dbReference type="NCBIfam" id="NF003843">
    <property type="entry name" value="PRK05422.1"/>
    <property type="match status" value="1"/>
</dbReference>
<dbReference type="Pfam" id="PF01668">
    <property type="entry name" value="SmpB"/>
    <property type="match status" value="1"/>
</dbReference>
<gene>
    <name evidence="4" type="primary">smpB_14</name>
    <name evidence="4" type="ORF">GALL_434230</name>
</gene>
<sequence>MVKEVGRKLIAQNKKARHDYFIDEVYECGLVLSGTEVKSLRAGRASLIDGYAIVRDGELWLQGVHIPEYTEATWTNHEPRRERKLLLHKQEILKLIGKTKEGGVTLVPLALYFKDGRAKIEIALARGRKLHDKRAALMEKQAGREVARELSRRSSGKDRAQR</sequence>
<dbReference type="HAMAP" id="MF_00023">
    <property type="entry name" value="SmpB"/>
    <property type="match status" value="1"/>
</dbReference>
<dbReference type="PROSITE" id="PS01317">
    <property type="entry name" value="SSRP"/>
    <property type="match status" value="1"/>
</dbReference>
<keyword evidence="2" id="KW-0694">RNA-binding</keyword>
<dbReference type="NCBIfam" id="TIGR00086">
    <property type="entry name" value="smpB"/>
    <property type="match status" value="1"/>
</dbReference>
<dbReference type="PANTHER" id="PTHR30308">
    <property type="entry name" value="TMRNA-BINDING COMPONENT OF TRANS-TRANSLATION TAGGING COMPLEX"/>
    <property type="match status" value="1"/>
</dbReference>
<dbReference type="AlphaFoldDB" id="A0A1J5Q4L0"/>
<dbReference type="InterPro" id="IPR000037">
    <property type="entry name" value="SsrA-bd_prot"/>
</dbReference>
<dbReference type="GO" id="GO:0070930">
    <property type="term" value="P:trans-translation-dependent protein tagging"/>
    <property type="evidence" value="ECO:0007669"/>
    <property type="project" value="TreeGrafter"/>
</dbReference>
<evidence type="ECO:0000313" key="4">
    <source>
        <dbReference type="EMBL" id="OIQ74919.1"/>
    </source>
</evidence>
<accession>A0A1J5Q4L0</accession>
<dbReference type="PANTHER" id="PTHR30308:SF2">
    <property type="entry name" value="SSRA-BINDING PROTEIN"/>
    <property type="match status" value="1"/>
</dbReference>
<dbReference type="CDD" id="cd09294">
    <property type="entry name" value="SmpB"/>
    <property type="match status" value="1"/>
</dbReference>
<dbReference type="Gene3D" id="2.40.280.10">
    <property type="match status" value="1"/>
</dbReference>
<evidence type="ECO:0000256" key="3">
    <source>
        <dbReference type="SAM" id="MobiDB-lite"/>
    </source>
</evidence>
<protein>
    <submittedName>
        <fullName evidence="4">SsrA-binding protein</fullName>
    </submittedName>
</protein>
<dbReference type="EMBL" id="MLJW01002340">
    <property type="protein sequence ID" value="OIQ74919.1"/>
    <property type="molecule type" value="Genomic_DNA"/>
</dbReference>
<dbReference type="InterPro" id="IPR020081">
    <property type="entry name" value="SsrA-bd_prot_CS"/>
</dbReference>
<reference evidence="4" key="1">
    <citation type="submission" date="2016-10" db="EMBL/GenBank/DDBJ databases">
        <title>Sequence of Gallionella enrichment culture.</title>
        <authorList>
            <person name="Poehlein A."/>
            <person name="Muehling M."/>
            <person name="Daniel R."/>
        </authorList>
    </citation>
    <scope>NUCLEOTIDE SEQUENCE</scope>
</reference>
<evidence type="ECO:0000256" key="1">
    <source>
        <dbReference type="ARBA" id="ARBA00022490"/>
    </source>
</evidence>
<keyword evidence="1" id="KW-0963">Cytoplasm</keyword>
<organism evidence="4">
    <name type="scientific">mine drainage metagenome</name>
    <dbReference type="NCBI Taxonomy" id="410659"/>
    <lineage>
        <taxon>unclassified sequences</taxon>
        <taxon>metagenomes</taxon>
        <taxon>ecological metagenomes</taxon>
    </lineage>
</organism>
<name>A0A1J5Q4L0_9ZZZZ</name>
<dbReference type="InterPro" id="IPR023620">
    <property type="entry name" value="SmpB"/>
</dbReference>
<evidence type="ECO:0000256" key="2">
    <source>
        <dbReference type="ARBA" id="ARBA00022884"/>
    </source>
</evidence>
<dbReference type="GO" id="GO:0005829">
    <property type="term" value="C:cytosol"/>
    <property type="evidence" value="ECO:0007669"/>
    <property type="project" value="TreeGrafter"/>
</dbReference>
<feature type="region of interest" description="Disordered" evidence="3">
    <location>
        <begin position="141"/>
        <end position="162"/>
    </location>
</feature>
<dbReference type="GO" id="GO:0003723">
    <property type="term" value="F:RNA binding"/>
    <property type="evidence" value="ECO:0007669"/>
    <property type="project" value="UniProtKB-KW"/>
</dbReference>
<dbReference type="SUPFAM" id="SSF74982">
    <property type="entry name" value="Small protein B (SmpB)"/>
    <property type="match status" value="1"/>
</dbReference>
<comment type="caution">
    <text evidence="4">The sequence shown here is derived from an EMBL/GenBank/DDBJ whole genome shotgun (WGS) entry which is preliminary data.</text>
</comment>